<name>A0ACC7NC14_9BURK</name>
<keyword evidence="2" id="KW-1185">Reference proteome</keyword>
<gene>
    <name evidence="1" type="ORF">PQR01_15240</name>
</gene>
<comment type="caution">
    <text evidence="1">The sequence shown here is derived from an EMBL/GenBank/DDBJ whole genome shotgun (WGS) entry which is preliminary data.</text>
</comment>
<evidence type="ECO:0000313" key="2">
    <source>
        <dbReference type="Proteomes" id="UP001629235"/>
    </source>
</evidence>
<evidence type="ECO:0000313" key="1">
    <source>
        <dbReference type="EMBL" id="MFM0104796.1"/>
    </source>
</evidence>
<sequence>MDNINDQTTVPALRLPQQNGVPKYLLLRNYLSDEIASGRLEAGAKLPPEDALADMMELSLGTVQRSLRMLVDEGKLVRKHGTGTFVADGSTMMHAPFQHCRFVDEATGQLLPIFSKVVRRRAVKERGLWSMRLLAARPVCIERLFSIANEFSIYTHLYFDADVFPELATLDTEKLNGANFKDLLAREFHHPLTKFSEQLTVRVFPAYVCKALRLKAETSGAVLEIFAYDRRGEVVYFQDLYIPPNSRPLQIS</sequence>
<organism evidence="1 2">
    <name type="scientific">Paraburkholderia rhynchosiae</name>
    <dbReference type="NCBI Taxonomy" id="487049"/>
    <lineage>
        <taxon>Bacteria</taxon>
        <taxon>Pseudomonadati</taxon>
        <taxon>Pseudomonadota</taxon>
        <taxon>Betaproteobacteria</taxon>
        <taxon>Burkholderiales</taxon>
        <taxon>Burkholderiaceae</taxon>
        <taxon>Paraburkholderia</taxon>
    </lineage>
</organism>
<accession>A0ACC7NC14</accession>
<dbReference type="Proteomes" id="UP001629235">
    <property type="component" value="Unassembled WGS sequence"/>
</dbReference>
<reference evidence="1 2" key="1">
    <citation type="journal article" date="2024" name="Chem. Sci.">
        <title>Discovery of megapolipeptins by genome mining of a Burkholderiales bacteria collection.</title>
        <authorList>
            <person name="Paulo B.S."/>
            <person name="Recchia M.J.J."/>
            <person name="Lee S."/>
            <person name="Fergusson C.H."/>
            <person name="Romanowski S.B."/>
            <person name="Hernandez A."/>
            <person name="Krull N."/>
            <person name="Liu D.Y."/>
            <person name="Cavanagh H."/>
            <person name="Bos A."/>
            <person name="Gray C.A."/>
            <person name="Murphy B.T."/>
            <person name="Linington R.G."/>
            <person name="Eustaquio A.S."/>
        </authorList>
    </citation>
    <scope>NUCLEOTIDE SEQUENCE [LARGE SCALE GENOMIC DNA]</scope>
    <source>
        <strain evidence="1 2">RL18-126-BIB-B</strain>
    </source>
</reference>
<protein>
    <submittedName>
        <fullName evidence="1">GntR family transcriptional regulator</fullName>
    </submittedName>
</protein>
<proteinExistence type="predicted"/>
<dbReference type="EMBL" id="JAQQDW010000027">
    <property type="protein sequence ID" value="MFM0104796.1"/>
    <property type="molecule type" value="Genomic_DNA"/>
</dbReference>